<evidence type="ECO:0000313" key="4">
    <source>
        <dbReference type="Proteomes" id="UP000002595"/>
    </source>
</evidence>
<feature type="coiled-coil region" evidence="1">
    <location>
        <begin position="193"/>
        <end position="223"/>
    </location>
</feature>
<dbReference type="HOGENOM" id="CLU_080643_0_0_2"/>
<evidence type="ECO:0000313" key="3">
    <source>
        <dbReference type="EMBL" id="ABL87203.1"/>
    </source>
</evidence>
<keyword evidence="4" id="KW-1185">Reference proteome</keyword>
<evidence type="ECO:0000256" key="2">
    <source>
        <dbReference type="SAM" id="MobiDB-lite"/>
    </source>
</evidence>
<name>A1RQH1_PYRIL</name>
<feature type="region of interest" description="Disordered" evidence="2">
    <location>
        <begin position="283"/>
        <end position="341"/>
    </location>
</feature>
<keyword evidence="1" id="KW-0175">Coiled coil</keyword>
<evidence type="ECO:0000256" key="1">
    <source>
        <dbReference type="SAM" id="Coils"/>
    </source>
</evidence>
<dbReference type="KEGG" id="pis:Pisl_0019"/>
<gene>
    <name evidence="3" type="ordered locus">Pisl_0019</name>
</gene>
<dbReference type="STRING" id="384616.Pisl_0019"/>
<organism evidence="3 4">
    <name type="scientific">Pyrobaculum islandicum (strain DSM 4184 / JCM 9189 / GEO3)</name>
    <dbReference type="NCBI Taxonomy" id="384616"/>
    <lineage>
        <taxon>Archaea</taxon>
        <taxon>Thermoproteota</taxon>
        <taxon>Thermoprotei</taxon>
        <taxon>Thermoproteales</taxon>
        <taxon>Thermoproteaceae</taxon>
        <taxon>Pyrobaculum</taxon>
    </lineage>
</organism>
<sequence>MSKKAMEKKLIPVIALAALAALAQAASVNASDFHLWLKCKAIELYVNVTGANFTLPQCDVLLSQLNKTFIITTPTARPLPMIGVGELKMLNVSDPKAVFQQIREIRLAAIKELGKHLNRTVDRVYAHINASADIDNATERGLRTLMRVRALLGLVNASRTAIGAIDRNIERLKLLREVYRWANVSDLVRNMNMSELDKAIDRLEKVMERLRELQSHLEKMKMAQLSQILALRARIINETISILQELKTLTPEERGKVVSKIASQRGAEIREIIKEIIKQRKAPIGGASGEAGGSGQSSGGGQGGAGGQASGGGSGGWSGGQGSGGGSGSGQGNWGGGGRGR</sequence>
<dbReference type="AlphaFoldDB" id="A1RQH1"/>
<dbReference type="EMBL" id="CP000504">
    <property type="protein sequence ID" value="ABL87203.1"/>
    <property type="molecule type" value="Genomic_DNA"/>
</dbReference>
<dbReference type="eggNOG" id="arCOG05623">
    <property type="taxonomic scope" value="Archaea"/>
</dbReference>
<protein>
    <submittedName>
        <fullName evidence="3">Uncharacterized protein</fullName>
    </submittedName>
</protein>
<proteinExistence type="predicted"/>
<dbReference type="Proteomes" id="UP000002595">
    <property type="component" value="Chromosome"/>
</dbReference>
<reference evidence="3" key="1">
    <citation type="submission" date="2006-12" db="EMBL/GenBank/DDBJ databases">
        <title>Complete sequence of Pyrobaculum islandicum DSM 4184.</title>
        <authorList>
            <person name="Copeland A."/>
            <person name="Lucas S."/>
            <person name="Lapidus A."/>
            <person name="Barry K."/>
            <person name="Detter J.C."/>
            <person name="Glavina del Rio T."/>
            <person name="Dalin E."/>
            <person name="Tice H."/>
            <person name="Pitluck S."/>
            <person name="Meincke L."/>
            <person name="Brettin T."/>
            <person name="Bruce D."/>
            <person name="Han C."/>
            <person name="Tapia R."/>
            <person name="Gilna P."/>
            <person name="Schmutz J."/>
            <person name="Larimer F."/>
            <person name="Land M."/>
            <person name="Hauser L."/>
            <person name="Kyrpides N."/>
            <person name="Mikhailova N."/>
            <person name="Cozen A.E."/>
            <person name="Fitz-Gibbon S.T."/>
            <person name="House C.H."/>
            <person name="Saltikov C."/>
            <person name="Lowe T."/>
            <person name="Richardson P."/>
        </authorList>
    </citation>
    <scope>NUCLEOTIDE SEQUENCE [LARGE SCALE GENOMIC DNA]</scope>
    <source>
        <strain evidence="3">DSM 4184</strain>
    </source>
</reference>
<feature type="compositionally biased region" description="Gly residues" evidence="2">
    <location>
        <begin position="286"/>
        <end position="341"/>
    </location>
</feature>
<accession>A1RQH1</accession>